<dbReference type="RefSeq" id="WP_035903883.1">
    <property type="nucleotide sequence ID" value="NZ_AVPK01000003.1"/>
</dbReference>
<protein>
    <recommendedName>
        <fullName evidence="3">Type VI secretion protein</fullName>
    </recommendedName>
</protein>
<dbReference type="OrthoDB" id="5066999at2"/>
<dbReference type="Gene3D" id="2.30.110.20">
    <property type="entry name" value="Hcp1-like"/>
    <property type="match status" value="1"/>
</dbReference>
<evidence type="ECO:0000313" key="1">
    <source>
        <dbReference type="EMBL" id="KGN38290.1"/>
    </source>
</evidence>
<proteinExistence type="predicted"/>
<dbReference type="eggNOG" id="COG3157">
    <property type="taxonomic scope" value="Bacteria"/>
</dbReference>
<reference evidence="1 2" key="1">
    <citation type="submission" date="2013-08" db="EMBL/GenBank/DDBJ databases">
        <title>The genome sequence of Knoellia subterranea.</title>
        <authorList>
            <person name="Zhu W."/>
            <person name="Wang G."/>
        </authorList>
    </citation>
    <scope>NUCLEOTIDE SEQUENCE [LARGE SCALE GENOMIC DNA]</scope>
    <source>
        <strain evidence="1 2">KCTC 19937</strain>
    </source>
</reference>
<comment type="caution">
    <text evidence="1">The sequence shown here is derived from an EMBL/GenBank/DDBJ whole genome shotgun (WGS) entry which is preliminary data.</text>
</comment>
<dbReference type="PANTHER" id="PTHR36152:SF5">
    <property type="entry name" value="PROTEIN HCP1"/>
    <property type="match status" value="1"/>
</dbReference>
<dbReference type="InterPro" id="IPR008514">
    <property type="entry name" value="T6SS_Hcp"/>
</dbReference>
<accession>A0A0A0JLF8</accession>
<dbReference type="Pfam" id="PF05638">
    <property type="entry name" value="T6SS_HCP"/>
    <property type="match status" value="1"/>
</dbReference>
<gene>
    <name evidence="1" type="ORF">N803_11155</name>
</gene>
<dbReference type="Proteomes" id="UP000030011">
    <property type="component" value="Unassembled WGS sequence"/>
</dbReference>
<evidence type="ECO:0000313" key="2">
    <source>
        <dbReference type="Proteomes" id="UP000030011"/>
    </source>
</evidence>
<keyword evidence="2" id="KW-1185">Reference proteome</keyword>
<dbReference type="InterPro" id="IPR053165">
    <property type="entry name" value="HSI-I_assembly_Hcp1"/>
</dbReference>
<dbReference type="InterPro" id="IPR036624">
    <property type="entry name" value="Hcp1-lik_sf"/>
</dbReference>
<organism evidence="1 2">
    <name type="scientific">Knoellia subterranea KCTC 19937</name>
    <dbReference type="NCBI Taxonomy" id="1385521"/>
    <lineage>
        <taxon>Bacteria</taxon>
        <taxon>Bacillati</taxon>
        <taxon>Actinomycetota</taxon>
        <taxon>Actinomycetes</taxon>
        <taxon>Micrococcales</taxon>
        <taxon>Intrasporangiaceae</taxon>
        <taxon>Knoellia</taxon>
    </lineage>
</organism>
<sequence>MSTSIFVRIDSIKGESRERGHEDEIEAVSWSWGVAQATGAGAAGRGAGRVGRPTFSEFTFAHHLDAASPLLLKACATGQRVPKARVTVRRAGHGQHDFLVIDLTEVGVASVATAIDTNATHEVVVLTFAKVSLDYVPQGADGRPEPAIRFTHDLRTR</sequence>
<dbReference type="SUPFAM" id="SSF141452">
    <property type="entry name" value="Hcp1-like"/>
    <property type="match status" value="1"/>
</dbReference>
<evidence type="ECO:0008006" key="3">
    <source>
        <dbReference type="Google" id="ProtNLM"/>
    </source>
</evidence>
<dbReference type="AlphaFoldDB" id="A0A0A0JLF8"/>
<dbReference type="EMBL" id="AVPK01000003">
    <property type="protein sequence ID" value="KGN38290.1"/>
    <property type="molecule type" value="Genomic_DNA"/>
</dbReference>
<dbReference type="PANTHER" id="PTHR36152">
    <property type="entry name" value="CYTOPLASMIC PROTEIN-RELATED"/>
    <property type="match status" value="1"/>
</dbReference>
<dbReference type="STRING" id="1385521.N803_11155"/>
<name>A0A0A0JLF8_9MICO</name>